<keyword evidence="3" id="KW-1185">Reference proteome</keyword>
<dbReference type="eggNOG" id="COG3490">
    <property type="taxonomic scope" value="Bacteria"/>
</dbReference>
<accession>A2SFT4</accession>
<dbReference type="KEGG" id="mpt:Mpe_A1461"/>
<evidence type="ECO:0000313" key="3">
    <source>
        <dbReference type="Proteomes" id="UP000000366"/>
    </source>
</evidence>
<dbReference type="Proteomes" id="UP000000366">
    <property type="component" value="Chromosome"/>
</dbReference>
<dbReference type="HOGENOM" id="CLU_047398_0_0_4"/>
<dbReference type="InterPro" id="IPR006311">
    <property type="entry name" value="TAT_signal"/>
</dbReference>
<evidence type="ECO:0000313" key="2">
    <source>
        <dbReference type="EMBL" id="ABM94423.1"/>
    </source>
</evidence>
<dbReference type="Pfam" id="PF07433">
    <property type="entry name" value="DUF1513"/>
    <property type="match status" value="1"/>
</dbReference>
<sequence length="397" mass="41968">MDRSARSADAPPPDRRRVLKLAAATALAGLGAHGPAFAATAPRLGWAAAWDGEAGAEIGVVAPQGAAALRVQARLAVPTRAHGLWAEAGGRSVLAVARRPGDWLVRWQPDGRRSPQWQWAEPGRAFNGHVIAGAGGTRLYTTETDLETGAAWIGVRDARSLEKLDEWPTHGIDAHELLLDDDDTGGHDAPSLWVANGGVPTRPETGRQKLNLDRMDSSLVRLDARSGALRGQWRLDDRRLSLRHMAWRDTPAAGARTQRVLGIALQAEHDDPAARQAAPVLALFDGERLRTFDGGAPAGASDAMGLAGYGGDIAATADGWAVSCPRVNGVALYAPDGRARGVAPLPNACALAVVDGVCWAAGQTEAMPLNAAPGRERRRLQHTAPLRLDNHWVGLAV</sequence>
<dbReference type="AlphaFoldDB" id="A2SFT4"/>
<proteinExistence type="predicted"/>
<dbReference type="STRING" id="420662.Mpe_A1461"/>
<evidence type="ECO:0000256" key="1">
    <source>
        <dbReference type="SAM" id="SignalP"/>
    </source>
</evidence>
<dbReference type="RefSeq" id="WP_011829060.1">
    <property type="nucleotide sequence ID" value="NC_008825.1"/>
</dbReference>
<name>A2SFT4_METPP</name>
<evidence type="ECO:0008006" key="4">
    <source>
        <dbReference type="Google" id="ProtNLM"/>
    </source>
</evidence>
<organism evidence="2 3">
    <name type="scientific">Methylibium petroleiphilum (strain ATCC BAA-1232 / LMG 22953 / PM1)</name>
    <dbReference type="NCBI Taxonomy" id="420662"/>
    <lineage>
        <taxon>Bacteria</taxon>
        <taxon>Pseudomonadati</taxon>
        <taxon>Pseudomonadota</taxon>
        <taxon>Betaproteobacteria</taxon>
        <taxon>Burkholderiales</taxon>
        <taxon>Sphaerotilaceae</taxon>
        <taxon>Methylibium</taxon>
    </lineage>
</organism>
<dbReference type="EMBL" id="CP000555">
    <property type="protein sequence ID" value="ABM94423.1"/>
    <property type="molecule type" value="Genomic_DNA"/>
</dbReference>
<feature type="signal peptide" evidence="1">
    <location>
        <begin position="1"/>
        <end position="38"/>
    </location>
</feature>
<dbReference type="InterPro" id="IPR008311">
    <property type="entry name" value="UCP028101"/>
</dbReference>
<dbReference type="PROSITE" id="PS51318">
    <property type="entry name" value="TAT"/>
    <property type="match status" value="1"/>
</dbReference>
<protein>
    <recommendedName>
        <fullName evidence="4">Twin-arginine translocation pathway signal</fullName>
    </recommendedName>
</protein>
<gene>
    <name evidence="2" type="ordered locus">Mpe_A1461</name>
</gene>
<reference evidence="2 3" key="1">
    <citation type="journal article" date="2007" name="J. Bacteriol.">
        <title>Whole-genome analysis of the methyl tert-butyl ether-degrading beta-proteobacterium Methylibium petroleiphilum PM1.</title>
        <authorList>
            <person name="Kane S.R."/>
            <person name="Chakicherla A.Y."/>
            <person name="Chain P.S.G."/>
            <person name="Schmidt R."/>
            <person name="Shin M.W."/>
            <person name="Legler T.C."/>
            <person name="Scow K.M."/>
            <person name="Larimer F.W."/>
            <person name="Lucas S.M."/>
            <person name="Richardson P.M."/>
            <person name="Hristova K.R."/>
        </authorList>
    </citation>
    <scope>NUCLEOTIDE SEQUENCE [LARGE SCALE GENOMIC DNA]</scope>
    <source>
        <strain evidence="3">ATCC BAA-1232 / LMG 22953 / PM1</strain>
    </source>
</reference>
<keyword evidence="1" id="KW-0732">Signal</keyword>
<feature type="chain" id="PRO_5002645776" description="Twin-arginine translocation pathway signal" evidence="1">
    <location>
        <begin position="39"/>
        <end position="397"/>
    </location>
</feature>